<organism evidence="2 3">
    <name type="scientific">Borrelia miyamotoi</name>
    <dbReference type="NCBI Taxonomy" id="47466"/>
    <lineage>
        <taxon>Bacteria</taxon>
        <taxon>Pseudomonadati</taxon>
        <taxon>Spirochaetota</taxon>
        <taxon>Spirochaetia</taxon>
        <taxon>Spirochaetales</taxon>
        <taxon>Borreliaceae</taxon>
        <taxon>Borrelia</taxon>
    </lineage>
</organism>
<protein>
    <submittedName>
        <fullName evidence="2">Phosphomevalonate kinase</fullName>
    </submittedName>
</protein>
<dbReference type="InterPro" id="IPR020568">
    <property type="entry name" value="Ribosomal_Su5_D2-typ_SF"/>
</dbReference>
<dbReference type="SUPFAM" id="SSF54211">
    <property type="entry name" value="Ribosomal protein S5 domain 2-like"/>
    <property type="match status" value="1"/>
</dbReference>
<feature type="transmembrane region" description="Helical" evidence="1">
    <location>
        <begin position="106"/>
        <end position="125"/>
    </location>
</feature>
<keyword evidence="2" id="KW-0808">Transferase</keyword>
<dbReference type="Gene3D" id="3.30.230.10">
    <property type="match status" value="1"/>
</dbReference>
<keyword evidence="1" id="KW-0812">Transmembrane</keyword>
<proteinExistence type="predicted"/>
<keyword evidence="2" id="KW-0418">Kinase</keyword>
<sequence length="317" mass="36072">MDIINFSVPGNLLLMGEYSILEENGLGLSIAIKDRAYFSFRKNNTWRFFAKKTKIDNFILIENNDDFIFKMFKYLKQKYFANIEDFPFDVYVDTSNFFLDSGVKKGFGSSAVVAVGIVCGIFLVLNNNSYFFKNKIFMYCLEAYRYAQGGMGSGYDIATSLFGGIIRFKGGNFPMYELLEPMCFSDFYLMKGPKPVKTTSSIVKYCDNRTSLMSFIRDINIIMEKIVLNASRSSACLLSSLKSAKDIGLEIGKRIGISADLPLDISYLEKECILIKALGAGNETFLVYKPNFEVFRQFNIEPIELDLEGVKFYNRCL</sequence>
<dbReference type="Proteomes" id="UP001164544">
    <property type="component" value="Chromosome"/>
</dbReference>
<evidence type="ECO:0000256" key="1">
    <source>
        <dbReference type="SAM" id="Phobius"/>
    </source>
</evidence>
<keyword evidence="1" id="KW-1133">Transmembrane helix</keyword>
<evidence type="ECO:0000313" key="3">
    <source>
        <dbReference type="Proteomes" id="UP001164544"/>
    </source>
</evidence>
<dbReference type="KEGG" id="bmiy:RJ61_03370"/>
<name>A0AAQ2WWJ0_9SPIR</name>
<dbReference type="AlphaFoldDB" id="A0AAQ2WWJ0"/>
<keyword evidence="1" id="KW-0472">Membrane</keyword>
<evidence type="ECO:0000313" key="2">
    <source>
        <dbReference type="EMBL" id="WAZ90706.1"/>
    </source>
</evidence>
<dbReference type="EMBL" id="CP114637">
    <property type="protein sequence ID" value="WAZ90706.1"/>
    <property type="molecule type" value="Genomic_DNA"/>
</dbReference>
<dbReference type="RefSeq" id="WP_020955048.1">
    <property type="nucleotide sequence ID" value="NZ_CP010308.1"/>
</dbReference>
<dbReference type="GO" id="GO:0016301">
    <property type="term" value="F:kinase activity"/>
    <property type="evidence" value="ECO:0007669"/>
    <property type="project" value="UniProtKB-KW"/>
</dbReference>
<dbReference type="InterPro" id="IPR014721">
    <property type="entry name" value="Ribsml_uS5_D2-typ_fold_subgr"/>
</dbReference>
<reference evidence="2" key="1">
    <citation type="submission" date="2022-12" db="EMBL/GenBank/DDBJ databases">
        <title>B. miyamotoi WGS.</title>
        <authorList>
            <person name="Kuleshov K.V."/>
            <person name="Hoornstra D."/>
            <person name="Hovius J.W."/>
            <person name="Platonov A.E."/>
            <person name="Telford S.R. III."/>
        </authorList>
    </citation>
    <scope>NUCLEOTIDE SEQUENCE</scope>
    <source>
        <strain evidence="2">410</strain>
    </source>
</reference>
<gene>
    <name evidence="2" type="ORF">O5398_00830</name>
</gene>
<accession>A0AAQ2WWJ0</accession>